<name>A0ABR6RY42_9ENTR</name>
<proteinExistence type="predicted"/>
<dbReference type="Proteomes" id="UP000607331">
    <property type="component" value="Unassembled WGS sequence"/>
</dbReference>
<dbReference type="EMBL" id="JABBJF010000024">
    <property type="protein sequence ID" value="MBC1188058.1"/>
    <property type="molecule type" value="Genomic_DNA"/>
</dbReference>
<accession>A0ABR6RY42</accession>
<keyword evidence="3" id="KW-1185">Reference proteome</keyword>
<evidence type="ECO:0000259" key="1">
    <source>
        <dbReference type="Pfam" id="PF02371"/>
    </source>
</evidence>
<reference evidence="2 3" key="1">
    <citation type="submission" date="2020-04" db="EMBL/GenBank/DDBJ databases">
        <title>The draft genome of Kluyvera sichuanensis strain SCKS090646.</title>
        <authorList>
            <person name="Wei L."/>
            <person name="Liu L."/>
            <person name="Feng Y."/>
            <person name="Zong Z."/>
        </authorList>
    </citation>
    <scope>NUCLEOTIDE SEQUENCE [LARGE SCALE GENOMIC DNA]</scope>
    <source>
        <strain evidence="2 3">090646</strain>
    </source>
</reference>
<gene>
    <name evidence="2" type="ORF">HII27_20300</name>
</gene>
<dbReference type="InterPro" id="IPR003346">
    <property type="entry name" value="Transposase_20"/>
</dbReference>
<evidence type="ECO:0000313" key="3">
    <source>
        <dbReference type="Proteomes" id="UP000607331"/>
    </source>
</evidence>
<dbReference type="Pfam" id="PF02371">
    <property type="entry name" value="Transposase_20"/>
    <property type="match status" value="1"/>
</dbReference>
<comment type="caution">
    <text evidence="2">The sequence shown here is derived from an EMBL/GenBank/DDBJ whole genome shotgun (WGS) entry which is preliminary data.</text>
</comment>
<evidence type="ECO:0000313" key="2">
    <source>
        <dbReference type="EMBL" id="MBC1188058.1"/>
    </source>
</evidence>
<organism evidence="2 3">
    <name type="scientific">Kluyvera sichuanensis</name>
    <dbReference type="NCBI Taxonomy" id="2725494"/>
    <lineage>
        <taxon>Bacteria</taxon>
        <taxon>Pseudomonadati</taxon>
        <taxon>Pseudomonadota</taxon>
        <taxon>Gammaproteobacteria</taxon>
        <taxon>Enterobacterales</taxon>
        <taxon>Enterobacteriaceae</taxon>
        <taxon>Kluyvera</taxon>
    </lineage>
</organism>
<dbReference type="PANTHER" id="PTHR33055:SF3">
    <property type="entry name" value="PUTATIVE TRANSPOSASE FOR IS117-RELATED"/>
    <property type="match status" value="1"/>
</dbReference>
<dbReference type="PANTHER" id="PTHR33055">
    <property type="entry name" value="TRANSPOSASE FOR INSERTION SEQUENCE ELEMENT IS1111A"/>
    <property type="match status" value="1"/>
</dbReference>
<protein>
    <submittedName>
        <fullName evidence="2">Transposase</fullName>
    </submittedName>
</protein>
<dbReference type="InterPro" id="IPR047650">
    <property type="entry name" value="Transpos_IS110"/>
</dbReference>
<sequence>MKMPAFEWVHVQLHQQKGMISLSPPTICNSAQYSSGGKSKLGRITKAGDSYLRTLLVQGARSVLIGAGKRTDSFSRWVCMLVERRGYWRAVVAIAAKNARLCWASLHYGDDFRLYSVN</sequence>
<feature type="domain" description="Transposase IS116/IS110/IS902 C-terminal" evidence="1">
    <location>
        <begin position="31"/>
        <end position="64"/>
    </location>
</feature>